<dbReference type="GO" id="GO:0000049">
    <property type="term" value="F:tRNA binding"/>
    <property type="evidence" value="ECO:0007669"/>
    <property type="project" value="UniProtKB-UniRule"/>
</dbReference>
<dbReference type="InterPro" id="IPR013979">
    <property type="entry name" value="TIF_beta_prop-like"/>
</dbReference>
<dbReference type="OrthoDB" id="2194683at2759"/>
<dbReference type="InterPro" id="IPR011387">
    <property type="entry name" value="TIF2A"/>
</dbReference>
<dbReference type="AlphaFoldDB" id="A0A3R7PUY1"/>
<evidence type="ECO:0000313" key="12">
    <source>
        <dbReference type="EMBL" id="ROT83329.1"/>
    </source>
</evidence>
<proteinExistence type="inferred from homology"/>
<keyword evidence="5" id="KW-0853">WD repeat</keyword>
<evidence type="ECO:0000256" key="7">
    <source>
        <dbReference type="ARBA" id="ARBA00022845"/>
    </source>
</evidence>
<evidence type="ECO:0000256" key="10">
    <source>
        <dbReference type="SAM" id="MobiDB-lite"/>
    </source>
</evidence>
<dbReference type="GO" id="GO:0006417">
    <property type="term" value="P:regulation of translation"/>
    <property type="evidence" value="ECO:0007669"/>
    <property type="project" value="UniProtKB-KW"/>
</dbReference>
<comment type="caution">
    <text evidence="12">The sequence shown here is derived from an EMBL/GenBank/DDBJ whole genome shotgun (WGS) entry which is preliminary data.</text>
</comment>
<evidence type="ECO:0000256" key="6">
    <source>
        <dbReference type="ARBA" id="ARBA00022737"/>
    </source>
</evidence>
<reference evidence="12 13" key="2">
    <citation type="submission" date="2019-01" db="EMBL/GenBank/DDBJ databases">
        <title>The decoding of complex shrimp genome reveals the adaptation for benthos swimmer, frequently molting mechanism and breeding impact on genome.</title>
        <authorList>
            <person name="Sun Y."/>
            <person name="Gao Y."/>
            <person name="Yu Y."/>
        </authorList>
    </citation>
    <scope>NUCLEOTIDE SEQUENCE [LARGE SCALE GENOMIC DNA]</scope>
    <source>
        <tissue evidence="12">Muscle</tissue>
    </source>
</reference>
<dbReference type="PANTHER" id="PTHR13227">
    <property type="entry name" value="EUKARYOTIC TRANSLATION INITIATION FACTOR 2A"/>
    <property type="match status" value="1"/>
</dbReference>
<gene>
    <name evidence="12" type="ORF">C7M84_023497</name>
</gene>
<comment type="function">
    <text evidence="1 9">Functions in the early steps of protein synthesis of a small number of specific mRNAs. Acts by directing the binding of methionyl-tRNAi to 40S ribosomal subunits. In contrast to the eIF-2 complex, it binds methionyl-tRNAi to 40S subunits in a codon-dependent manner, whereas the eIF-2 complex binds methionyl-tRNAi to 40S subunits in a GTP-dependent manner.</text>
</comment>
<accession>A0A3R7PUY1</accession>
<dbReference type="PANTHER" id="PTHR13227:SF0">
    <property type="entry name" value="EUKARYOTIC TRANSLATION INITIATION FACTOR 2A"/>
    <property type="match status" value="1"/>
</dbReference>
<keyword evidence="6" id="KW-0677">Repeat</keyword>
<dbReference type="STRING" id="6689.A0A3R7PUY1"/>
<evidence type="ECO:0000256" key="9">
    <source>
        <dbReference type="PIRNR" id="PIRNR017222"/>
    </source>
</evidence>
<evidence type="ECO:0000256" key="1">
    <source>
        <dbReference type="ARBA" id="ARBA00003993"/>
    </source>
</evidence>
<keyword evidence="13" id="KW-1185">Reference proteome</keyword>
<protein>
    <recommendedName>
        <fullName evidence="3 9">Eukaryotic translation initiation factor 2A</fullName>
        <shortName evidence="9">eIF-2A</shortName>
    </recommendedName>
</protein>
<dbReference type="Pfam" id="PF08662">
    <property type="entry name" value="eIF2A"/>
    <property type="match status" value="1"/>
</dbReference>
<feature type="domain" description="Translation initiation factor beta propellor-like" evidence="11">
    <location>
        <begin position="215"/>
        <end position="406"/>
    </location>
</feature>
<dbReference type="SUPFAM" id="SSF82171">
    <property type="entry name" value="DPP6 N-terminal domain-like"/>
    <property type="match status" value="1"/>
</dbReference>
<dbReference type="GO" id="GO:0003729">
    <property type="term" value="F:mRNA binding"/>
    <property type="evidence" value="ECO:0007669"/>
    <property type="project" value="TreeGrafter"/>
</dbReference>
<dbReference type="PIRSF" id="PIRSF017222">
    <property type="entry name" value="eIF2A"/>
    <property type="match status" value="1"/>
</dbReference>
<dbReference type="GO" id="GO:0043022">
    <property type="term" value="F:ribosome binding"/>
    <property type="evidence" value="ECO:0007669"/>
    <property type="project" value="UniProtKB-UniRule"/>
</dbReference>
<dbReference type="Gene3D" id="2.130.10.10">
    <property type="entry name" value="YVTN repeat-like/Quinoprotein amine dehydrogenase"/>
    <property type="match status" value="2"/>
</dbReference>
<evidence type="ECO:0000256" key="3">
    <source>
        <dbReference type="ARBA" id="ARBA00013819"/>
    </source>
</evidence>
<feature type="region of interest" description="Disordered" evidence="10">
    <location>
        <begin position="437"/>
        <end position="459"/>
    </location>
</feature>
<dbReference type="GO" id="GO:0022627">
    <property type="term" value="C:cytosolic small ribosomal subunit"/>
    <property type="evidence" value="ECO:0007669"/>
    <property type="project" value="TreeGrafter"/>
</dbReference>
<evidence type="ECO:0000256" key="2">
    <source>
        <dbReference type="ARBA" id="ARBA00009573"/>
    </source>
</evidence>
<dbReference type="InterPro" id="IPR015943">
    <property type="entry name" value="WD40/YVTN_repeat-like_dom_sf"/>
</dbReference>
<evidence type="ECO:0000256" key="5">
    <source>
        <dbReference type="ARBA" id="ARBA00022574"/>
    </source>
</evidence>
<organism evidence="12 13">
    <name type="scientific">Penaeus vannamei</name>
    <name type="common">Whiteleg shrimp</name>
    <name type="synonym">Litopenaeus vannamei</name>
    <dbReference type="NCBI Taxonomy" id="6689"/>
    <lineage>
        <taxon>Eukaryota</taxon>
        <taxon>Metazoa</taxon>
        <taxon>Ecdysozoa</taxon>
        <taxon>Arthropoda</taxon>
        <taxon>Crustacea</taxon>
        <taxon>Multicrustacea</taxon>
        <taxon>Malacostraca</taxon>
        <taxon>Eumalacostraca</taxon>
        <taxon>Eucarida</taxon>
        <taxon>Decapoda</taxon>
        <taxon>Dendrobranchiata</taxon>
        <taxon>Penaeoidea</taxon>
        <taxon>Penaeidae</taxon>
        <taxon>Penaeus</taxon>
    </lineage>
</organism>
<comment type="similarity">
    <text evidence="2 9">Belongs to the WD repeat EIF2A family.</text>
</comment>
<evidence type="ECO:0000259" key="11">
    <source>
        <dbReference type="Pfam" id="PF08662"/>
    </source>
</evidence>
<feature type="compositionally biased region" description="Basic residues" evidence="10">
    <location>
        <begin position="484"/>
        <end position="495"/>
    </location>
</feature>
<keyword evidence="8 9" id="KW-0648">Protein biosynthesis</keyword>
<dbReference type="EMBL" id="QCYY01000700">
    <property type="protein sequence ID" value="ROT83329.1"/>
    <property type="molecule type" value="Genomic_DNA"/>
</dbReference>
<dbReference type="Proteomes" id="UP000283509">
    <property type="component" value="Unassembled WGS sequence"/>
</dbReference>
<feature type="compositionally biased region" description="Low complexity" evidence="10">
    <location>
        <begin position="520"/>
        <end position="532"/>
    </location>
</feature>
<reference evidence="12 13" key="1">
    <citation type="submission" date="2018-04" db="EMBL/GenBank/DDBJ databases">
        <authorList>
            <person name="Zhang X."/>
            <person name="Yuan J."/>
            <person name="Li F."/>
            <person name="Xiang J."/>
        </authorList>
    </citation>
    <scope>NUCLEOTIDE SEQUENCE [LARGE SCALE GENOMIC DNA]</scope>
    <source>
        <tissue evidence="12">Muscle</tissue>
    </source>
</reference>
<name>A0A3R7PUY1_PENVA</name>
<sequence length="592" mass="65229">MVPRAPVVIHNSTGIYFADGAPNFGSNTSNFEGFEGKVKGFAIADDGSRFAWIADGQVHVVEAPKWEKIGSLKHPRAQEVCFSPMGSFLAVWDTYIKNKDQNQAQPNLSVYDVGKKKLLRSFFQQSQISWQPQWTADEAIMARNITSEVHFFKANDLSTVAEKKVLAKLKSFSLSPSKNTHYVTFFMPSVQGAPAFVHLYRYPDFKEASNALANKSFFKVDSIDNFWNKQCTACLILTGAEMDKTGSSYYGEHMLFFLSIKGDATRITFAKPGNIHSVAWCPNGQEFFAVYGTMPSKATLFNQKCEAIAEFGSGARNTILVNPAGNIAMIGGFGNIAARFEMWDIANQKKIGETECSDTTHVKWAPCGQYLMTATCSPRLRVNNGYKIWHYSGTLQHETFVDELYAASFLPNPQLAKPFTVSGKPVKGIESSIATASKQKYIPPSQRGAKGGPVGAPSTEKKFLSQMEDPLKMEEPAQLSKSAMKNKKKREAAKKKREEEAESGGKGGKNWREPQPESPPASVAAPASGPGVQVELTGDPDKDKKIKNIKKKLDAIAKLKAEQKSGKTLEINQLSKIATEDKLLKELEDLSL</sequence>
<keyword evidence="4 9" id="KW-0396">Initiation factor</keyword>
<keyword evidence="7 9" id="KW-0810">Translation regulation</keyword>
<evidence type="ECO:0000256" key="4">
    <source>
        <dbReference type="ARBA" id="ARBA00022540"/>
    </source>
</evidence>
<evidence type="ECO:0000313" key="13">
    <source>
        <dbReference type="Proteomes" id="UP000283509"/>
    </source>
</evidence>
<feature type="region of interest" description="Disordered" evidence="10">
    <location>
        <begin position="475"/>
        <end position="545"/>
    </location>
</feature>
<dbReference type="GO" id="GO:0003743">
    <property type="term" value="F:translation initiation factor activity"/>
    <property type="evidence" value="ECO:0007669"/>
    <property type="project" value="UniProtKB-UniRule"/>
</dbReference>
<evidence type="ECO:0000256" key="8">
    <source>
        <dbReference type="ARBA" id="ARBA00022917"/>
    </source>
</evidence>